<protein>
    <submittedName>
        <fullName evidence="1">Uncharacterized protein</fullName>
    </submittedName>
</protein>
<dbReference type="RefSeq" id="WP_207193675.1">
    <property type="nucleotide sequence ID" value="NZ_FMZR01000006.1"/>
</dbReference>
<evidence type="ECO:0000313" key="1">
    <source>
        <dbReference type="EMBL" id="SDD49830.1"/>
    </source>
</evidence>
<accession>A0A0K6J0P5</accession>
<evidence type="ECO:0000313" key="2">
    <source>
        <dbReference type="Proteomes" id="UP000183507"/>
    </source>
</evidence>
<sequence length="130" mass="15197">MFGKEDMPYKHNDSQEYKQLISEAYNKYPENQLDALKYVKEKGGVHNYITFLLEITQSELIHESSKSSGEQNKYEFSAGQLEFMLRGFYDAVNHMPNDLPHGVYNYISNRSEDFLLKCLEINASNKEIQK</sequence>
<dbReference type="Proteomes" id="UP000183507">
    <property type="component" value="Unassembled WGS sequence"/>
</dbReference>
<proteinExistence type="predicted"/>
<dbReference type="EMBL" id="FMZR01000006">
    <property type="protein sequence ID" value="SDD49830.1"/>
    <property type="molecule type" value="Genomic_DNA"/>
</dbReference>
<dbReference type="AlphaFoldDB" id="A0A0K6J0P5"/>
<reference evidence="2" key="1">
    <citation type="submission" date="2016-10" db="EMBL/GenBank/DDBJ databases">
        <authorList>
            <person name="Varghese N."/>
        </authorList>
    </citation>
    <scope>NUCLEOTIDE SEQUENCE [LARGE SCALE GENOMIC DNA]</scope>
    <source>
        <strain evidence="2">KPR-7A</strain>
    </source>
</reference>
<gene>
    <name evidence="1" type="ORF">SAMN04487767_106239</name>
</gene>
<organism evidence="1 2">
    <name type="scientific">Bacillus wiedmannii</name>
    <dbReference type="NCBI Taxonomy" id="1890302"/>
    <lineage>
        <taxon>Bacteria</taxon>
        <taxon>Bacillati</taxon>
        <taxon>Bacillota</taxon>
        <taxon>Bacilli</taxon>
        <taxon>Bacillales</taxon>
        <taxon>Bacillaceae</taxon>
        <taxon>Bacillus</taxon>
        <taxon>Bacillus cereus group</taxon>
    </lineage>
</organism>
<name>A0A0K6J0P5_9BACI</name>